<dbReference type="GO" id="GO:0005737">
    <property type="term" value="C:cytoplasm"/>
    <property type="evidence" value="ECO:0007669"/>
    <property type="project" value="TreeGrafter"/>
</dbReference>
<dbReference type="InterPro" id="IPR002068">
    <property type="entry name" value="A-crystallin/Hsp20_dom"/>
</dbReference>
<feature type="domain" description="SHSP" evidence="6">
    <location>
        <begin position="65"/>
        <end position="173"/>
    </location>
</feature>
<dbReference type="GO" id="GO:0005634">
    <property type="term" value="C:nucleus"/>
    <property type="evidence" value="ECO:0007669"/>
    <property type="project" value="TreeGrafter"/>
</dbReference>
<evidence type="ECO:0000256" key="2">
    <source>
        <dbReference type="PROSITE-ProRule" id="PRU00285"/>
    </source>
</evidence>
<keyword evidence="8" id="KW-1185">Reference proteome</keyword>
<evidence type="ECO:0000259" key="6">
    <source>
        <dbReference type="PROSITE" id="PS01031"/>
    </source>
</evidence>
<organism evidence="7 8">
    <name type="scientific">Artemia franciscana</name>
    <name type="common">Brine shrimp</name>
    <name type="synonym">Artemia sanfranciscana</name>
    <dbReference type="NCBI Taxonomy" id="6661"/>
    <lineage>
        <taxon>Eukaryota</taxon>
        <taxon>Metazoa</taxon>
        <taxon>Ecdysozoa</taxon>
        <taxon>Arthropoda</taxon>
        <taxon>Crustacea</taxon>
        <taxon>Branchiopoda</taxon>
        <taxon>Anostraca</taxon>
        <taxon>Artemiidae</taxon>
        <taxon>Artemia</taxon>
    </lineage>
</organism>
<evidence type="ECO:0000256" key="1">
    <source>
        <dbReference type="ARBA" id="ARBA00023016"/>
    </source>
</evidence>
<feature type="region of interest" description="Disordered" evidence="4">
    <location>
        <begin position="156"/>
        <end position="217"/>
    </location>
</feature>
<gene>
    <name evidence="7" type="ORF">QYM36_013900</name>
</gene>
<dbReference type="GO" id="GO:0009408">
    <property type="term" value="P:response to heat"/>
    <property type="evidence" value="ECO:0007669"/>
    <property type="project" value="TreeGrafter"/>
</dbReference>
<dbReference type="PANTHER" id="PTHR45640:SF13">
    <property type="entry name" value="HEAT SHOCK PROTEIN 22-RELATED"/>
    <property type="match status" value="1"/>
</dbReference>
<evidence type="ECO:0000256" key="5">
    <source>
        <dbReference type="SAM" id="SignalP"/>
    </source>
</evidence>
<sequence>MKIASCIFLALVCANVNGQLWDGGVSLFPVSRPYYYRSPFSGMQDLTYALSRPNKIFDQFFGMPLKAREGTGASELSLEKDRFKISLDAHHFKPEELTVKTTDKVITVEGKHEEKPDEHGRVFRHFKRIYDIPEGVKSEEIRGSISSDGVLIIEGPRKASEDASEKEKVISIQQTNQPALPSHSSKTEESQTKPGLVSQETETTTVNSSEESSEESG</sequence>
<dbReference type="AlphaFoldDB" id="A0AA88HLZ0"/>
<evidence type="ECO:0000256" key="3">
    <source>
        <dbReference type="RuleBase" id="RU003616"/>
    </source>
</evidence>
<reference evidence="7" key="1">
    <citation type="submission" date="2023-07" db="EMBL/GenBank/DDBJ databases">
        <title>Chromosome-level genome assembly of Artemia franciscana.</title>
        <authorList>
            <person name="Jo E."/>
        </authorList>
    </citation>
    <scope>NUCLEOTIDE SEQUENCE</scope>
    <source>
        <tissue evidence="7">Whole body</tissue>
    </source>
</reference>
<comment type="caution">
    <text evidence="7">The sequence shown here is derived from an EMBL/GenBank/DDBJ whole genome shotgun (WGS) entry which is preliminary data.</text>
</comment>
<feature type="compositionally biased region" description="Low complexity" evidence="4">
    <location>
        <begin position="198"/>
        <end position="210"/>
    </location>
</feature>
<keyword evidence="1" id="KW-0346">Stress response</keyword>
<proteinExistence type="inferred from homology"/>
<dbReference type="GO" id="GO:0051082">
    <property type="term" value="F:unfolded protein binding"/>
    <property type="evidence" value="ECO:0007669"/>
    <property type="project" value="TreeGrafter"/>
</dbReference>
<feature type="compositionally biased region" description="Polar residues" evidence="4">
    <location>
        <begin position="171"/>
        <end position="184"/>
    </location>
</feature>
<dbReference type="InterPro" id="IPR001436">
    <property type="entry name" value="Alpha-crystallin/sHSP_animal"/>
</dbReference>
<dbReference type="SUPFAM" id="SSF49764">
    <property type="entry name" value="HSP20-like chaperones"/>
    <property type="match status" value="1"/>
</dbReference>
<accession>A0AA88HLZ0</accession>
<dbReference type="CDD" id="cd06526">
    <property type="entry name" value="metazoan_ACD"/>
    <property type="match status" value="1"/>
</dbReference>
<evidence type="ECO:0000256" key="4">
    <source>
        <dbReference type="SAM" id="MobiDB-lite"/>
    </source>
</evidence>
<dbReference type="GO" id="GO:0042026">
    <property type="term" value="P:protein refolding"/>
    <property type="evidence" value="ECO:0007669"/>
    <property type="project" value="TreeGrafter"/>
</dbReference>
<dbReference type="PROSITE" id="PS01031">
    <property type="entry name" value="SHSP"/>
    <property type="match status" value="1"/>
</dbReference>
<feature type="chain" id="PRO_5041709295" description="SHSP domain-containing protein" evidence="5">
    <location>
        <begin position="19"/>
        <end position="217"/>
    </location>
</feature>
<keyword evidence="5" id="KW-0732">Signal</keyword>
<feature type="signal peptide" evidence="5">
    <location>
        <begin position="1"/>
        <end position="18"/>
    </location>
</feature>
<comment type="similarity">
    <text evidence="2 3">Belongs to the small heat shock protein (HSP20) family.</text>
</comment>
<dbReference type="Pfam" id="PF00011">
    <property type="entry name" value="HSP20"/>
    <property type="match status" value="1"/>
</dbReference>
<evidence type="ECO:0000313" key="8">
    <source>
        <dbReference type="Proteomes" id="UP001187531"/>
    </source>
</evidence>
<protein>
    <recommendedName>
        <fullName evidence="6">SHSP domain-containing protein</fullName>
    </recommendedName>
</protein>
<feature type="compositionally biased region" description="Basic and acidic residues" evidence="4">
    <location>
        <begin position="156"/>
        <end position="169"/>
    </location>
</feature>
<evidence type="ECO:0000313" key="7">
    <source>
        <dbReference type="EMBL" id="KAK2708136.1"/>
    </source>
</evidence>
<dbReference type="PANTHER" id="PTHR45640">
    <property type="entry name" value="HEAT SHOCK PROTEIN HSP-12.2-RELATED"/>
    <property type="match status" value="1"/>
</dbReference>
<dbReference type="Proteomes" id="UP001187531">
    <property type="component" value="Unassembled WGS sequence"/>
</dbReference>
<dbReference type="InterPro" id="IPR008978">
    <property type="entry name" value="HSP20-like_chaperone"/>
</dbReference>
<dbReference type="EMBL" id="JAVRJZ010000018">
    <property type="protein sequence ID" value="KAK2708136.1"/>
    <property type="molecule type" value="Genomic_DNA"/>
</dbReference>
<name>A0AA88HLZ0_ARTSF</name>
<dbReference type="Gene3D" id="2.60.40.790">
    <property type="match status" value="1"/>
</dbReference>